<dbReference type="InterPro" id="IPR023205">
    <property type="entry name" value="DsbA/DsbL"/>
</dbReference>
<keyword evidence="2" id="KW-0732">Signal</keyword>
<dbReference type="InterPro" id="IPR036249">
    <property type="entry name" value="Thioredoxin-like_sf"/>
</dbReference>
<dbReference type="GO" id="GO:0016491">
    <property type="term" value="F:oxidoreductase activity"/>
    <property type="evidence" value="ECO:0007669"/>
    <property type="project" value="InterPro"/>
</dbReference>
<evidence type="ECO:0000256" key="5">
    <source>
        <dbReference type="PIRNR" id="PIRNR001488"/>
    </source>
</evidence>
<feature type="domain" description="DSBA-like thioredoxin" evidence="7">
    <location>
        <begin position="94"/>
        <end position="186"/>
    </location>
</feature>
<feature type="disulfide bond" description="Redox-active" evidence="6">
    <location>
        <begin position="51"/>
        <end position="54"/>
    </location>
</feature>
<evidence type="ECO:0000256" key="4">
    <source>
        <dbReference type="ARBA" id="ARBA00023284"/>
    </source>
</evidence>
<organism evidence="8 9">
    <name type="scientific">Thalassotalea algicola</name>
    <dbReference type="NCBI Taxonomy" id="2716224"/>
    <lineage>
        <taxon>Bacteria</taxon>
        <taxon>Pseudomonadati</taxon>
        <taxon>Pseudomonadota</taxon>
        <taxon>Gammaproteobacteria</taxon>
        <taxon>Alteromonadales</taxon>
        <taxon>Colwelliaceae</taxon>
        <taxon>Thalassotalea</taxon>
    </lineage>
</organism>
<dbReference type="PIRSF" id="PIRSF001488">
    <property type="entry name" value="Tdi_protein"/>
    <property type="match status" value="1"/>
</dbReference>
<sequence>MPFKLFSFIFVVFFLSFPLFAEEFIEGRHYRVLDTPKAKQKEIREYFSFHCAPCYSQQSFMKELERGMPRRAKFVKNHVDGVEGQDPAAEKLLTKAVITAEKMRMKDKVVKALFERIQKQKQSFDTVEDIRALFISLGGSEFMFDSTFNSFSMDMMLEETLKNTELVRAAGEKSVPTLIINGKYKPLTGRITSMAQYKDLIYYLLRK</sequence>
<dbReference type="SUPFAM" id="SSF52833">
    <property type="entry name" value="Thioredoxin-like"/>
    <property type="match status" value="1"/>
</dbReference>
<evidence type="ECO:0000256" key="2">
    <source>
        <dbReference type="ARBA" id="ARBA00022729"/>
    </source>
</evidence>
<dbReference type="InterPro" id="IPR050824">
    <property type="entry name" value="Thiol_disulfide_DsbA"/>
</dbReference>
<protein>
    <recommendedName>
        <fullName evidence="5">Thiol:disulfide interchange protein</fullName>
    </recommendedName>
</protein>
<keyword evidence="9" id="KW-1185">Reference proteome</keyword>
<evidence type="ECO:0000259" key="7">
    <source>
        <dbReference type="Pfam" id="PF01323"/>
    </source>
</evidence>
<dbReference type="Gene3D" id="3.40.30.10">
    <property type="entry name" value="Glutaredoxin"/>
    <property type="match status" value="1"/>
</dbReference>
<dbReference type="PANTHER" id="PTHR35891:SF2">
    <property type="entry name" value="THIOL:DISULFIDE INTERCHANGE PROTEIN DSBA"/>
    <property type="match status" value="1"/>
</dbReference>
<dbReference type="Pfam" id="PF01323">
    <property type="entry name" value="DSBA"/>
    <property type="match status" value="1"/>
</dbReference>
<gene>
    <name evidence="8" type="ORF">HII17_00425</name>
</gene>
<evidence type="ECO:0000313" key="9">
    <source>
        <dbReference type="Proteomes" id="UP000568664"/>
    </source>
</evidence>
<evidence type="ECO:0000256" key="3">
    <source>
        <dbReference type="ARBA" id="ARBA00023157"/>
    </source>
</evidence>
<reference evidence="8 9" key="1">
    <citation type="submission" date="2020-04" db="EMBL/GenBank/DDBJ databases">
        <title>Thalassotalea sp. M1531, isolated from the surface of marine red alga.</title>
        <authorList>
            <person name="Pang L."/>
            <person name="Lu D.-C."/>
        </authorList>
    </citation>
    <scope>NUCLEOTIDE SEQUENCE [LARGE SCALE GENOMIC DNA]</scope>
    <source>
        <strain evidence="8 9">M1531</strain>
    </source>
</reference>
<evidence type="ECO:0000256" key="6">
    <source>
        <dbReference type="PIRSR" id="PIRSR001488-1"/>
    </source>
</evidence>
<accession>A0A7Y0LBH6</accession>
<dbReference type="EMBL" id="JABBXH010000001">
    <property type="protein sequence ID" value="NMP30010.1"/>
    <property type="molecule type" value="Genomic_DNA"/>
</dbReference>
<dbReference type="InterPro" id="IPR001853">
    <property type="entry name" value="DSBA-like_thioredoxin_dom"/>
</dbReference>
<proteinExistence type="inferred from homology"/>
<keyword evidence="4" id="KW-0676">Redox-active center</keyword>
<evidence type="ECO:0000256" key="1">
    <source>
        <dbReference type="ARBA" id="ARBA00005791"/>
    </source>
</evidence>
<keyword evidence="5" id="KW-0574">Periplasm</keyword>
<dbReference type="PANTHER" id="PTHR35891">
    <property type="entry name" value="THIOL:DISULFIDE INTERCHANGE PROTEIN DSBA"/>
    <property type="match status" value="1"/>
</dbReference>
<dbReference type="RefSeq" id="WP_169073362.1">
    <property type="nucleotide sequence ID" value="NZ_JABBXH010000001.1"/>
</dbReference>
<comment type="caution">
    <text evidence="8">The sequence shown here is derived from an EMBL/GenBank/DDBJ whole genome shotgun (WGS) entry which is preliminary data.</text>
</comment>
<dbReference type="CDD" id="cd03019">
    <property type="entry name" value="DsbA_DsbA"/>
    <property type="match status" value="1"/>
</dbReference>
<name>A0A7Y0LBH6_9GAMM</name>
<dbReference type="GO" id="GO:0042597">
    <property type="term" value="C:periplasmic space"/>
    <property type="evidence" value="ECO:0007669"/>
    <property type="project" value="UniProtKB-SubCell"/>
</dbReference>
<comment type="subcellular location">
    <subcellularLocation>
        <location evidence="5">Periplasm</location>
    </subcellularLocation>
</comment>
<keyword evidence="3 5" id="KW-1015">Disulfide bond</keyword>
<dbReference type="AlphaFoldDB" id="A0A7Y0LBH6"/>
<evidence type="ECO:0000313" key="8">
    <source>
        <dbReference type="EMBL" id="NMP30010.1"/>
    </source>
</evidence>
<dbReference type="Proteomes" id="UP000568664">
    <property type="component" value="Unassembled WGS sequence"/>
</dbReference>
<comment type="similarity">
    <text evidence="1">Belongs to the thioredoxin family. DsbA subfamily.</text>
</comment>